<sequence length="127" mass="14152">MSRNKCAGDFDYDGFLDVIYHRANPELEYGITLDFGNVLIDLSKDQNIKRIEIINASKILGVSKYDLKHIICIIGGLNIGNNKIELTLKVEFLKRNRNTTVSFESDILNDYGLSENTITVSAGPALA</sequence>
<protein>
    <submittedName>
        <fullName evidence="1">Uncharacterized protein YuzE</fullName>
    </submittedName>
</protein>
<evidence type="ECO:0000313" key="2">
    <source>
        <dbReference type="EMBL" id="MBB6402442.1"/>
    </source>
</evidence>
<name>A0A7J9NJ49_METMI</name>
<accession>A0A7J9NJ49</accession>
<dbReference type="Proteomes" id="UP000563838">
    <property type="component" value="Unassembled WGS sequence"/>
</dbReference>
<dbReference type="Proteomes" id="UP000536195">
    <property type="component" value="Unassembled WGS sequence"/>
</dbReference>
<evidence type="ECO:0000313" key="1">
    <source>
        <dbReference type="EMBL" id="MBA2840944.1"/>
    </source>
</evidence>
<dbReference type="EMBL" id="JACDUI010000002">
    <property type="protein sequence ID" value="MBA2840944.1"/>
    <property type="molecule type" value="Genomic_DNA"/>
</dbReference>
<evidence type="ECO:0000313" key="3">
    <source>
        <dbReference type="Proteomes" id="UP000536195"/>
    </source>
</evidence>
<dbReference type="RefSeq" id="WP_181488788.1">
    <property type="nucleotide sequence ID" value="NZ_JACDUI010000002.1"/>
</dbReference>
<reference evidence="1 4" key="1">
    <citation type="submission" date="2020-07" db="EMBL/GenBank/DDBJ databases">
        <title>Genomic Encyclopedia of Type Strains, Phase IV (KMG-V): Genome sequencing to study the core and pangenomes of soil and plant-associated prokaryotes.</title>
        <authorList>
            <person name="Whitman W."/>
        </authorList>
    </citation>
    <scope>NUCLEOTIDE SEQUENCE [LARGE SCALE GENOMIC DNA]</scope>
    <source>
        <strain evidence="1 4">A4</strain>
        <strain evidence="2 3">C11</strain>
    </source>
</reference>
<organism evidence="1 4">
    <name type="scientific">Methanococcus maripaludis</name>
    <name type="common">Methanococcus deltae</name>
    <dbReference type="NCBI Taxonomy" id="39152"/>
    <lineage>
        <taxon>Archaea</taxon>
        <taxon>Methanobacteriati</taxon>
        <taxon>Methanobacteriota</taxon>
        <taxon>Methanomada group</taxon>
        <taxon>Methanococci</taxon>
        <taxon>Methanococcales</taxon>
        <taxon>Methanococcaceae</taxon>
        <taxon>Methanococcus</taxon>
    </lineage>
</organism>
<gene>
    <name evidence="1" type="ORF">HNP87_001476</name>
    <name evidence="2" type="ORF">HNP92_001764</name>
</gene>
<dbReference type="AlphaFoldDB" id="A0A7J9NJ49"/>
<comment type="caution">
    <text evidence="1">The sequence shown here is derived from an EMBL/GenBank/DDBJ whole genome shotgun (WGS) entry which is preliminary data.</text>
</comment>
<evidence type="ECO:0000313" key="4">
    <source>
        <dbReference type="Proteomes" id="UP000563838"/>
    </source>
</evidence>
<proteinExistence type="predicted"/>
<dbReference type="EMBL" id="JACHEC010000003">
    <property type="protein sequence ID" value="MBB6402442.1"/>
    <property type="molecule type" value="Genomic_DNA"/>
</dbReference>